<dbReference type="GO" id="GO:0015562">
    <property type="term" value="F:efflux transmembrane transporter activity"/>
    <property type="evidence" value="ECO:0007669"/>
    <property type="project" value="TreeGrafter"/>
</dbReference>
<dbReference type="STRING" id="1159016.SAMN02927937_01483"/>
<dbReference type="InterPro" id="IPR058792">
    <property type="entry name" value="Beta-barrel_RND_2"/>
</dbReference>
<evidence type="ECO:0000313" key="7">
    <source>
        <dbReference type="Proteomes" id="UP000199634"/>
    </source>
</evidence>
<dbReference type="Gene3D" id="2.40.30.170">
    <property type="match status" value="1"/>
</dbReference>
<evidence type="ECO:0000256" key="1">
    <source>
        <dbReference type="ARBA" id="ARBA00009477"/>
    </source>
</evidence>
<dbReference type="PANTHER" id="PTHR30469:SF15">
    <property type="entry name" value="HLYD FAMILY OF SECRETION PROTEINS"/>
    <property type="match status" value="1"/>
</dbReference>
<feature type="domain" description="YknX-like C-terminal permuted SH3-like" evidence="5">
    <location>
        <begin position="283"/>
        <end position="349"/>
    </location>
</feature>
<comment type="similarity">
    <text evidence="1">Belongs to the membrane fusion protein (MFP) (TC 8.A.1) family.</text>
</comment>
<feature type="coiled-coil region" evidence="2">
    <location>
        <begin position="103"/>
        <end position="168"/>
    </location>
</feature>
<protein>
    <submittedName>
        <fullName evidence="6">RND family efflux transporter, MFP subunit</fullName>
    </submittedName>
</protein>
<dbReference type="GO" id="GO:1990281">
    <property type="term" value="C:efflux pump complex"/>
    <property type="evidence" value="ECO:0007669"/>
    <property type="project" value="TreeGrafter"/>
</dbReference>
<dbReference type="NCBIfam" id="TIGR01730">
    <property type="entry name" value="RND_mfp"/>
    <property type="match status" value="1"/>
</dbReference>
<dbReference type="Pfam" id="PF25954">
    <property type="entry name" value="Beta-barrel_RND_2"/>
    <property type="match status" value="1"/>
</dbReference>
<dbReference type="Proteomes" id="UP000199634">
    <property type="component" value="Unassembled WGS sequence"/>
</dbReference>
<gene>
    <name evidence="6" type="ORF">SAMN02927937_01483</name>
</gene>
<evidence type="ECO:0000256" key="2">
    <source>
        <dbReference type="SAM" id="Coils"/>
    </source>
</evidence>
<dbReference type="InterPro" id="IPR058647">
    <property type="entry name" value="BSH_CzcB-like"/>
</dbReference>
<dbReference type="OrthoDB" id="9784685at2"/>
<dbReference type="InterPro" id="IPR006143">
    <property type="entry name" value="RND_pump_MFP"/>
</dbReference>
<dbReference type="Gene3D" id="1.10.287.470">
    <property type="entry name" value="Helix hairpin bin"/>
    <property type="match status" value="1"/>
</dbReference>
<accession>A0A1H6L303</accession>
<dbReference type="EMBL" id="FNXE01000018">
    <property type="protein sequence ID" value="SEH79725.1"/>
    <property type="molecule type" value="Genomic_DNA"/>
</dbReference>
<feature type="domain" description="CusB-like beta-barrel" evidence="3">
    <location>
        <begin position="203"/>
        <end position="275"/>
    </location>
</feature>
<dbReference type="SUPFAM" id="SSF111369">
    <property type="entry name" value="HlyD-like secretion proteins"/>
    <property type="match status" value="1"/>
</dbReference>
<dbReference type="Pfam" id="PF25989">
    <property type="entry name" value="YknX_C"/>
    <property type="match status" value="1"/>
</dbReference>
<name>A0A1H6L303_9FLAO</name>
<feature type="domain" description="CzcB-like barrel-sandwich hybrid" evidence="4">
    <location>
        <begin position="70"/>
        <end position="196"/>
    </location>
</feature>
<dbReference type="Gene3D" id="2.40.50.100">
    <property type="match status" value="1"/>
</dbReference>
<proteinExistence type="inferred from homology"/>
<dbReference type="AlphaFoldDB" id="A0A1H6L303"/>
<keyword evidence="2" id="KW-0175">Coiled coil</keyword>
<evidence type="ECO:0000259" key="3">
    <source>
        <dbReference type="Pfam" id="PF25954"/>
    </source>
</evidence>
<keyword evidence="7" id="KW-1185">Reference proteome</keyword>
<dbReference type="PANTHER" id="PTHR30469">
    <property type="entry name" value="MULTIDRUG RESISTANCE PROTEIN MDTA"/>
    <property type="match status" value="1"/>
</dbReference>
<dbReference type="RefSeq" id="WP_091098301.1">
    <property type="nucleotide sequence ID" value="NZ_FNXE01000018.1"/>
</dbReference>
<dbReference type="Pfam" id="PF25973">
    <property type="entry name" value="BSH_CzcB"/>
    <property type="match status" value="1"/>
</dbReference>
<dbReference type="Gene3D" id="2.40.420.20">
    <property type="match status" value="1"/>
</dbReference>
<sequence>MKKVIITGIVIIAALAGIMYVLNKNKATNEAQTAVVAEKNSAVTVRVETADFKEVNGEYIANGTFMPKQEVKISAETAGLVSRVLVSEGSHVSAGQTLAVIKADKQNVNVSNAQAVYNNAKAEVTRFESAYATGGVTKQQLDQMKLQLENAKNNLQSAQLTAGDVNIKASFSGIINKKNIEPGSYVNPGMELFEVVNVSTLKLKVNVDEKNVGSLKLGQSIKVESPVIGEKEFTGKISFIAPKADASLNFPVEMEIQNNSANDLKAGMYGNAYFGNSQTANVLIIPRTAFVGSVSSNQVFVYKDGKAVLTKVVSGRTFGESIEVVSGIEKGTQVIISGQINLTDGTAVQIIK</sequence>
<organism evidence="6 7">
    <name type="scientific">Paenimyroides marinum</name>
    <dbReference type="NCBI Taxonomy" id="1159016"/>
    <lineage>
        <taxon>Bacteria</taxon>
        <taxon>Pseudomonadati</taxon>
        <taxon>Bacteroidota</taxon>
        <taxon>Flavobacteriia</taxon>
        <taxon>Flavobacteriales</taxon>
        <taxon>Flavobacteriaceae</taxon>
        <taxon>Paenimyroides</taxon>
    </lineage>
</organism>
<evidence type="ECO:0000259" key="4">
    <source>
        <dbReference type="Pfam" id="PF25973"/>
    </source>
</evidence>
<evidence type="ECO:0000259" key="5">
    <source>
        <dbReference type="Pfam" id="PF25989"/>
    </source>
</evidence>
<dbReference type="InterPro" id="IPR058637">
    <property type="entry name" value="YknX-like_C"/>
</dbReference>
<reference evidence="6 7" key="1">
    <citation type="submission" date="2016-10" db="EMBL/GenBank/DDBJ databases">
        <authorList>
            <person name="de Groot N.N."/>
        </authorList>
    </citation>
    <scope>NUCLEOTIDE SEQUENCE [LARGE SCALE GENOMIC DNA]</scope>
    <source>
        <strain evidence="6 7">CGMCC 1.10825</strain>
    </source>
</reference>
<evidence type="ECO:0000313" key="6">
    <source>
        <dbReference type="EMBL" id="SEH79725.1"/>
    </source>
</evidence>